<feature type="domain" description="DUF3797" evidence="1">
    <location>
        <begin position="1"/>
        <end position="50"/>
    </location>
</feature>
<evidence type="ECO:0000259" key="1">
    <source>
        <dbReference type="Pfam" id="PF12677"/>
    </source>
</evidence>
<evidence type="ECO:0000313" key="2">
    <source>
        <dbReference type="EMBL" id="DAD85710.1"/>
    </source>
</evidence>
<reference evidence="2" key="1">
    <citation type="journal article" date="2021" name="Proc. Natl. Acad. Sci. U.S.A.">
        <title>A Catalog of Tens of Thousands of Viruses from Human Metagenomes Reveals Hidden Associations with Chronic Diseases.</title>
        <authorList>
            <person name="Tisza M.J."/>
            <person name="Buck C.B."/>
        </authorList>
    </citation>
    <scope>NUCLEOTIDE SEQUENCE</scope>
    <source>
        <strain evidence="2">CtP6113</strain>
    </source>
</reference>
<dbReference type="InterPro" id="IPR024256">
    <property type="entry name" value="DUF3797"/>
</dbReference>
<accession>A0A8S5MTR1</accession>
<organism evidence="2">
    <name type="scientific">Siphoviridae sp. ctP6113</name>
    <dbReference type="NCBI Taxonomy" id="2826318"/>
    <lineage>
        <taxon>Viruses</taxon>
        <taxon>Duplodnaviria</taxon>
        <taxon>Heunggongvirae</taxon>
        <taxon>Uroviricota</taxon>
        <taxon>Caudoviricetes</taxon>
    </lineage>
</organism>
<protein>
    <recommendedName>
        <fullName evidence="1">DUF3797 domain-containing protein</fullName>
    </recommendedName>
</protein>
<proteinExistence type="predicted"/>
<name>A0A8S5MTR1_9CAUD</name>
<dbReference type="Pfam" id="PF12677">
    <property type="entry name" value="DUF3797"/>
    <property type="match status" value="1"/>
</dbReference>
<sequence>MTIPEFINLMKKYEKCPYCGCSTIGNGTGTLEGDTAKEFFRRTCSCGWSVTIRDGSFKITVPNSQKEVPIHGKT</sequence>
<dbReference type="EMBL" id="BK014986">
    <property type="protein sequence ID" value="DAD85710.1"/>
    <property type="molecule type" value="Genomic_DNA"/>
</dbReference>